<dbReference type="Gene3D" id="3.90.1150.50">
    <property type="entry name" value="Transcription-repair-coupling factor, D7 domain"/>
    <property type="match status" value="1"/>
</dbReference>
<dbReference type="GO" id="GO:0005524">
    <property type="term" value="F:ATP binding"/>
    <property type="evidence" value="ECO:0007669"/>
    <property type="project" value="UniProtKB-UniRule"/>
</dbReference>
<dbReference type="InterPro" id="IPR014001">
    <property type="entry name" value="Helicase_ATP-bd"/>
</dbReference>
<dbReference type="Pfam" id="PF00270">
    <property type="entry name" value="DEAD"/>
    <property type="match status" value="1"/>
</dbReference>
<dbReference type="InterPro" id="IPR005118">
    <property type="entry name" value="TRCF_C"/>
</dbReference>
<evidence type="ECO:0000256" key="7">
    <source>
        <dbReference type="ARBA" id="ARBA00023125"/>
    </source>
</evidence>
<dbReference type="Pfam" id="PF03461">
    <property type="entry name" value="TRCF"/>
    <property type="match status" value="1"/>
</dbReference>
<keyword evidence="5" id="KW-0347">Helicase</keyword>
<sequence length="1143" mass="131660">MKQLDDILRQNAAFKTLLNGKGNIIVNDINDEALLISSAFLILKKNIVVVKPNQYEANRLYQQVMSINERDALLFPVDESYRIEALAASPELLGQRIDTLYQLTTNKPKILITHSQALVRYLPTKQIFKENCLDLKVGMQIDIYDLQKYLIKAGYQSAIRVDQPFYFSKRGGVIDVFSIQYETPVRIEFFDDEIDNIRFYNQNSQRTIESINEITIIPASDVLYDESEVPAVIGKINDLRDKQAEELDEIYLDDYLNKVSIDQENLRNHDTSFTIYNYFNLFKQTASIKDYLNDPLIILANSQDINFAYKNYLEENHYYYHELTEVGKSIKGLNLFRNLYEVIDNAVIDFKSFATSEKDVLFNARTIMIDNQDEKMIINQIRTYLKLSKVVIALDDEHQLRLICEMFDRHGLLYTLVGIKDKLYPGLNITISKIGFGIELVDENIVVISANELFKTRSIKKPKYFKYKNAKVLKDYQELNVGDYVVHDNHGIGQYLGIKTLEVQGYHKDYLYVAYAQDDTLYIPVEQFKLIRKYSSGEGKVPKINKLGSSQWQKTKAKARNKVDDIADKLIEIYSARINQPGYAFPVDNEMQLEFEKSFGYELTIDQARSVEEIKLDMEKPQPMDRLLCGDVGFGKTEVALRAAFKAILGNKQVAFLCPTTILSMQHYKTMVARFKDFPVKIALLNRFTSTKQKKQILSDLKLGNIDLLVGTHRILSKDVIFKDIGLLCIDEEQRFGVKQKEKIKEYRKTIDVLTLTATPIPRTLQMSLMGIRGLSQIETPPKNRQPVQTYVIEKNNVLIKQIIERELARDGQVFYLYNRTNQIANVAYNIELMIPGAKVAIGHGQMDKNELEDVMMRFVNKEFNVLVCTTIIETGIDIPNANTIIVENADKFGLSQLYQIKGRVGRSDRGAYAYLLYNPTHVLNEEASKRLKAIKEFTELGSGYKIAMRDLAIRGSGDILGGTQSGFIDSIGFEMYMKILQDAINQKMGKKETEEIEVKSVNVSVEGYIPHDYVSSDIEKLELYQRLDNTKTIKEIDHLKSEFIDYYGKLPEEVIALIEKRKLDILAASKIIDNLEEKKGKMEITFSKEYSKNVKGDQLFETVNRLFTRPMFRQLDNKIMIILPKGDQWLERMNQLITTLNH</sequence>
<keyword evidence="4 9" id="KW-0378">Hydrolase</keyword>
<evidence type="ECO:0000256" key="8">
    <source>
        <dbReference type="ARBA" id="ARBA00023204"/>
    </source>
</evidence>
<comment type="function">
    <text evidence="9">Couples transcription and DNA repair by recognizing RNA polymerase (RNAP) stalled at DNA lesions. Mediates ATP-dependent release of RNAP and its truncated transcript from the DNA, and recruitment of nucleotide excision repair machinery to the damaged site.</text>
</comment>
<dbReference type="Pfam" id="PF02559">
    <property type="entry name" value="CarD_TRCF_RID"/>
    <property type="match status" value="1"/>
</dbReference>
<gene>
    <name evidence="9 12" type="primary">mfd</name>
    <name evidence="12" type="ORF">IMSAGC017_00146</name>
</gene>
<reference evidence="12 13" key="1">
    <citation type="journal article" date="2020" name="Microbiome">
        <title>Single-cell genomics of uncultured bacteria reveals dietary fiber responders in the mouse gut microbiota.</title>
        <authorList>
            <person name="Chijiiwa R."/>
            <person name="Hosokawa M."/>
            <person name="Kogawa M."/>
            <person name="Nishikawa Y."/>
            <person name="Ide K."/>
            <person name="Sakanashi C."/>
            <person name="Takahashi K."/>
            <person name="Takeyama H."/>
        </authorList>
    </citation>
    <scope>NUCLEOTIDE SEQUENCE [LARGE SCALE GENOMIC DNA]</scope>
    <source>
        <strain evidence="12">IMSAGC_017</strain>
    </source>
</reference>
<dbReference type="HAMAP" id="MF_00969">
    <property type="entry name" value="TRCF"/>
    <property type="match status" value="1"/>
</dbReference>
<evidence type="ECO:0000256" key="6">
    <source>
        <dbReference type="ARBA" id="ARBA00022840"/>
    </source>
</evidence>
<comment type="caution">
    <text evidence="12">The sequence shown here is derived from an EMBL/GenBank/DDBJ whole genome shotgun (WGS) entry which is preliminary data.</text>
</comment>
<dbReference type="GO" id="GO:0005737">
    <property type="term" value="C:cytoplasm"/>
    <property type="evidence" value="ECO:0007669"/>
    <property type="project" value="UniProtKB-SubCell"/>
</dbReference>
<dbReference type="PROSITE" id="PS51194">
    <property type="entry name" value="HELICASE_CTER"/>
    <property type="match status" value="1"/>
</dbReference>
<evidence type="ECO:0000256" key="2">
    <source>
        <dbReference type="ARBA" id="ARBA00022741"/>
    </source>
</evidence>
<dbReference type="GO" id="GO:0016787">
    <property type="term" value="F:hydrolase activity"/>
    <property type="evidence" value="ECO:0007669"/>
    <property type="project" value="UniProtKB-KW"/>
</dbReference>
<feature type="domain" description="Helicase ATP-binding" evidence="10">
    <location>
        <begin position="617"/>
        <end position="778"/>
    </location>
</feature>
<dbReference type="Gene3D" id="2.40.10.170">
    <property type="match status" value="1"/>
</dbReference>
<dbReference type="Pfam" id="PF00271">
    <property type="entry name" value="Helicase_C"/>
    <property type="match status" value="1"/>
</dbReference>
<evidence type="ECO:0000313" key="12">
    <source>
        <dbReference type="EMBL" id="GFI40115.1"/>
    </source>
</evidence>
<dbReference type="Proteomes" id="UP000490821">
    <property type="component" value="Unassembled WGS sequence"/>
</dbReference>
<keyword evidence="2 9" id="KW-0547">Nucleotide-binding</keyword>
<feature type="domain" description="Helicase C-terminal" evidence="11">
    <location>
        <begin position="799"/>
        <end position="953"/>
    </location>
</feature>
<evidence type="ECO:0000259" key="11">
    <source>
        <dbReference type="PROSITE" id="PS51194"/>
    </source>
</evidence>
<dbReference type="GO" id="GO:0000716">
    <property type="term" value="P:transcription-coupled nucleotide-excision repair, DNA damage recognition"/>
    <property type="evidence" value="ECO:0007669"/>
    <property type="project" value="UniProtKB-UniRule"/>
</dbReference>
<dbReference type="Gene3D" id="3.30.2060.10">
    <property type="entry name" value="Penicillin-binding protein 1b domain"/>
    <property type="match status" value="1"/>
</dbReference>
<dbReference type="GO" id="GO:0006355">
    <property type="term" value="P:regulation of DNA-templated transcription"/>
    <property type="evidence" value="ECO:0007669"/>
    <property type="project" value="UniProtKB-UniRule"/>
</dbReference>
<comment type="subcellular location">
    <subcellularLocation>
        <location evidence="9">Cytoplasm</location>
    </subcellularLocation>
</comment>
<dbReference type="SMART" id="SM01058">
    <property type="entry name" value="CarD_TRCF"/>
    <property type="match status" value="1"/>
</dbReference>
<dbReference type="EC" id="3.6.4.-" evidence="9"/>
<accession>A0A829Z810</accession>
<keyword evidence="6 9" id="KW-0067">ATP-binding</keyword>
<dbReference type="InterPro" id="IPR037235">
    <property type="entry name" value="TRCF-like_C_D7"/>
</dbReference>
<dbReference type="GO" id="GO:0003684">
    <property type="term" value="F:damaged DNA binding"/>
    <property type="evidence" value="ECO:0007669"/>
    <property type="project" value="InterPro"/>
</dbReference>
<dbReference type="InterPro" id="IPR041471">
    <property type="entry name" value="UvrB_inter"/>
</dbReference>
<dbReference type="PANTHER" id="PTHR47964">
    <property type="entry name" value="ATP-DEPENDENT DNA HELICASE HOMOLOG RECG, CHLOROPLASTIC"/>
    <property type="match status" value="1"/>
</dbReference>
<dbReference type="SUPFAM" id="SSF141259">
    <property type="entry name" value="CarD-like"/>
    <property type="match status" value="1"/>
</dbReference>
<keyword evidence="8 9" id="KW-0234">DNA repair</keyword>
<dbReference type="Pfam" id="PF17757">
    <property type="entry name" value="UvrB_inter"/>
    <property type="match status" value="1"/>
</dbReference>
<organism evidence="12 13">
    <name type="scientific">Thomasclavelia cocleata</name>
    <dbReference type="NCBI Taxonomy" id="69824"/>
    <lineage>
        <taxon>Bacteria</taxon>
        <taxon>Bacillati</taxon>
        <taxon>Bacillota</taxon>
        <taxon>Erysipelotrichia</taxon>
        <taxon>Erysipelotrichales</taxon>
        <taxon>Coprobacillaceae</taxon>
        <taxon>Thomasclavelia</taxon>
    </lineage>
</organism>
<evidence type="ECO:0000256" key="3">
    <source>
        <dbReference type="ARBA" id="ARBA00022763"/>
    </source>
</evidence>
<comment type="similarity">
    <text evidence="9">In the C-terminal section; belongs to the helicase family. RecG subfamily.</text>
</comment>
<keyword evidence="1 9" id="KW-0963">Cytoplasm</keyword>
<name>A0A829Z810_9FIRM</name>
<dbReference type="Gene3D" id="3.40.50.11180">
    <property type="match status" value="1"/>
</dbReference>
<dbReference type="InterPro" id="IPR047112">
    <property type="entry name" value="RecG/Mfd"/>
</dbReference>
<dbReference type="InterPro" id="IPR011545">
    <property type="entry name" value="DEAD/DEAH_box_helicase_dom"/>
</dbReference>
<proteinExistence type="inferred from homology"/>
<evidence type="ECO:0000256" key="9">
    <source>
        <dbReference type="HAMAP-Rule" id="MF_00969"/>
    </source>
</evidence>
<dbReference type="PROSITE" id="PS51192">
    <property type="entry name" value="HELICASE_ATP_BIND_1"/>
    <property type="match status" value="1"/>
</dbReference>
<protein>
    <recommendedName>
        <fullName evidence="9">Transcription-repair-coupling factor</fullName>
        <shortName evidence="9">TRCF</shortName>
        <ecNumber evidence="9">3.6.4.-</ecNumber>
    </recommendedName>
</protein>
<keyword evidence="3 9" id="KW-0227">DNA damage</keyword>
<evidence type="ECO:0000259" key="10">
    <source>
        <dbReference type="PROSITE" id="PS51192"/>
    </source>
</evidence>
<dbReference type="InterPro" id="IPR036101">
    <property type="entry name" value="CarD-like/TRCF_RID_sf"/>
</dbReference>
<dbReference type="InterPro" id="IPR003711">
    <property type="entry name" value="CarD-like/TRCF_RID"/>
</dbReference>
<dbReference type="AlphaFoldDB" id="A0A829Z810"/>
<evidence type="ECO:0000256" key="4">
    <source>
        <dbReference type="ARBA" id="ARBA00022801"/>
    </source>
</evidence>
<dbReference type="SMART" id="SM00490">
    <property type="entry name" value="HELICc"/>
    <property type="match status" value="1"/>
</dbReference>
<dbReference type="SMART" id="SM00982">
    <property type="entry name" value="TRCF"/>
    <property type="match status" value="1"/>
</dbReference>
<dbReference type="RefSeq" id="WP_172471706.1">
    <property type="nucleotide sequence ID" value="NZ_BLMI01000023.1"/>
</dbReference>
<dbReference type="CDD" id="cd17991">
    <property type="entry name" value="DEXHc_TRCF"/>
    <property type="match status" value="1"/>
</dbReference>
<dbReference type="Gene3D" id="3.40.50.300">
    <property type="entry name" value="P-loop containing nucleotide triphosphate hydrolases"/>
    <property type="match status" value="2"/>
</dbReference>
<evidence type="ECO:0000256" key="5">
    <source>
        <dbReference type="ARBA" id="ARBA00022806"/>
    </source>
</evidence>
<keyword evidence="7 9" id="KW-0238">DNA-binding</keyword>
<evidence type="ECO:0000313" key="13">
    <source>
        <dbReference type="Proteomes" id="UP000490821"/>
    </source>
</evidence>
<dbReference type="SMART" id="SM00487">
    <property type="entry name" value="DEXDc"/>
    <property type="match status" value="1"/>
</dbReference>
<dbReference type="GO" id="GO:0003678">
    <property type="term" value="F:DNA helicase activity"/>
    <property type="evidence" value="ECO:0007669"/>
    <property type="project" value="TreeGrafter"/>
</dbReference>
<comment type="similarity">
    <text evidence="9">In the N-terminal section; belongs to the UvrB family.</text>
</comment>
<dbReference type="PANTHER" id="PTHR47964:SF1">
    <property type="entry name" value="ATP-DEPENDENT DNA HELICASE HOMOLOG RECG, CHLOROPLASTIC"/>
    <property type="match status" value="1"/>
</dbReference>
<dbReference type="EMBL" id="BLMI01000023">
    <property type="protein sequence ID" value="GFI40115.1"/>
    <property type="molecule type" value="Genomic_DNA"/>
</dbReference>
<dbReference type="SUPFAM" id="SSF143517">
    <property type="entry name" value="TRCF domain-like"/>
    <property type="match status" value="1"/>
</dbReference>
<dbReference type="NCBIfam" id="TIGR00580">
    <property type="entry name" value="mfd"/>
    <property type="match status" value="1"/>
</dbReference>
<dbReference type="InterPro" id="IPR004576">
    <property type="entry name" value="Mfd"/>
</dbReference>
<dbReference type="InterPro" id="IPR027417">
    <property type="entry name" value="P-loop_NTPase"/>
</dbReference>
<dbReference type="InterPro" id="IPR001650">
    <property type="entry name" value="Helicase_C-like"/>
</dbReference>
<dbReference type="SUPFAM" id="SSF52540">
    <property type="entry name" value="P-loop containing nucleoside triphosphate hydrolases"/>
    <property type="match status" value="4"/>
</dbReference>
<evidence type="ECO:0000256" key="1">
    <source>
        <dbReference type="ARBA" id="ARBA00022490"/>
    </source>
</evidence>